<dbReference type="KEGG" id="ahel:Q31a_39600"/>
<dbReference type="EMBL" id="CP036298">
    <property type="protein sequence ID" value="QDV25634.1"/>
    <property type="molecule type" value="Genomic_DNA"/>
</dbReference>
<evidence type="ECO:0000313" key="2">
    <source>
        <dbReference type="EMBL" id="QDV25634.1"/>
    </source>
</evidence>
<dbReference type="InterPro" id="IPR041667">
    <property type="entry name" value="Cupin_8"/>
</dbReference>
<dbReference type="RefSeq" id="WP_145080989.1">
    <property type="nucleotide sequence ID" value="NZ_CP036298.1"/>
</dbReference>
<dbReference type="Pfam" id="PF13621">
    <property type="entry name" value="Cupin_8"/>
    <property type="match status" value="1"/>
</dbReference>
<reference evidence="2 3" key="1">
    <citation type="submission" date="2019-02" db="EMBL/GenBank/DDBJ databases">
        <title>Deep-cultivation of Planctomycetes and their phenomic and genomic characterization uncovers novel biology.</title>
        <authorList>
            <person name="Wiegand S."/>
            <person name="Jogler M."/>
            <person name="Boedeker C."/>
            <person name="Pinto D."/>
            <person name="Vollmers J."/>
            <person name="Rivas-Marin E."/>
            <person name="Kohn T."/>
            <person name="Peeters S.H."/>
            <person name="Heuer A."/>
            <person name="Rast P."/>
            <person name="Oberbeckmann S."/>
            <person name="Bunk B."/>
            <person name="Jeske O."/>
            <person name="Meyerdierks A."/>
            <person name="Storesund J.E."/>
            <person name="Kallscheuer N."/>
            <person name="Luecker S."/>
            <person name="Lage O.M."/>
            <person name="Pohl T."/>
            <person name="Merkel B.J."/>
            <person name="Hornburger P."/>
            <person name="Mueller R.-W."/>
            <person name="Bruemmer F."/>
            <person name="Labrenz M."/>
            <person name="Spormann A.M."/>
            <person name="Op den Camp H."/>
            <person name="Overmann J."/>
            <person name="Amann R."/>
            <person name="Jetten M.S.M."/>
            <person name="Mascher T."/>
            <person name="Medema M.H."/>
            <person name="Devos D.P."/>
            <person name="Kaster A.-K."/>
            <person name="Ovreas L."/>
            <person name="Rohde M."/>
            <person name="Galperin M.Y."/>
            <person name="Jogler C."/>
        </authorList>
    </citation>
    <scope>NUCLEOTIDE SEQUENCE [LARGE SCALE GENOMIC DNA]</scope>
    <source>
        <strain evidence="2 3">Q31a</strain>
    </source>
</reference>
<dbReference type="SUPFAM" id="SSF51197">
    <property type="entry name" value="Clavaminate synthase-like"/>
    <property type="match status" value="1"/>
</dbReference>
<feature type="domain" description="JmjC" evidence="1">
    <location>
        <begin position="98"/>
        <end position="259"/>
    </location>
</feature>
<gene>
    <name evidence="2" type="ORF">Q31a_39600</name>
</gene>
<dbReference type="Proteomes" id="UP000318017">
    <property type="component" value="Chromosome"/>
</dbReference>
<dbReference type="PROSITE" id="PS51184">
    <property type="entry name" value="JMJC"/>
    <property type="match status" value="1"/>
</dbReference>
<protein>
    <recommendedName>
        <fullName evidence="1">JmjC domain-containing protein</fullName>
    </recommendedName>
</protein>
<accession>A0A518GAL7</accession>
<evidence type="ECO:0000313" key="3">
    <source>
        <dbReference type="Proteomes" id="UP000318017"/>
    </source>
</evidence>
<evidence type="ECO:0000259" key="1">
    <source>
        <dbReference type="PROSITE" id="PS51184"/>
    </source>
</evidence>
<dbReference type="OrthoDB" id="3776825at2"/>
<proteinExistence type="predicted"/>
<sequence>MTQVATTVAKTVQPDAYLKSLDAREFTAKFNRQPFTIGHQLVDHPLFDLQRLVELSQFLPPNSVEYNSGDLPVTQDPDLTPRNGLAIDETIRRIEECQSWMVLKNVEQDPEFRDILYDCLDEIREIVEPIAPGMRVREGFIFVSSAGSVTPFHIDPENNFLLQIRGHKQVQLFDVEDRSVMSEEQLEKFFTGAHRNIPFLPEYEAKGHWFELQPGEGLHFPVAAPHWVKNGSQVSISFSITFQTDSSQRRQSLHRWNNGMRRMGIPPSPVGARPWSDEVKYAGIRGCRVAKRILGKK</sequence>
<dbReference type="Gene3D" id="2.60.120.650">
    <property type="entry name" value="Cupin"/>
    <property type="match status" value="1"/>
</dbReference>
<dbReference type="SMART" id="SM00558">
    <property type="entry name" value="JmjC"/>
    <property type="match status" value="1"/>
</dbReference>
<organism evidence="2 3">
    <name type="scientific">Aureliella helgolandensis</name>
    <dbReference type="NCBI Taxonomy" id="2527968"/>
    <lineage>
        <taxon>Bacteria</taxon>
        <taxon>Pseudomonadati</taxon>
        <taxon>Planctomycetota</taxon>
        <taxon>Planctomycetia</taxon>
        <taxon>Pirellulales</taxon>
        <taxon>Pirellulaceae</taxon>
        <taxon>Aureliella</taxon>
    </lineage>
</organism>
<dbReference type="PANTHER" id="PTHR12461">
    <property type="entry name" value="HYPOXIA-INDUCIBLE FACTOR 1 ALPHA INHIBITOR-RELATED"/>
    <property type="match status" value="1"/>
</dbReference>
<dbReference type="InterPro" id="IPR003347">
    <property type="entry name" value="JmjC_dom"/>
</dbReference>
<dbReference type="PANTHER" id="PTHR12461:SF105">
    <property type="entry name" value="HYPOXIA-INDUCIBLE FACTOR 1-ALPHA INHIBITOR"/>
    <property type="match status" value="1"/>
</dbReference>
<keyword evidence="3" id="KW-1185">Reference proteome</keyword>
<name>A0A518GAL7_9BACT</name>
<dbReference type="AlphaFoldDB" id="A0A518GAL7"/>